<feature type="transmembrane region" description="Helical" evidence="1">
    <location>
        <begin position="172"/>
        <end position="200"/>
    </location>
</feature>
<evidence type="ECO:0000313" key="3">
    <source>
        <dbReference type="Proteomes" id="UP001208938"/>
    </source>
</evidence>
<feature type="transmembrane region" description="Helical" evidence="1">
    <location>
        <begin position="319"/>
        <end position="340"/>
    </location>
</feature>
<proteinExistence type="predicted"/>
<accession>A0ABT3H260</accession>
<keyword evidence="3" id="KW-1185">Reference proteome</keyword>
<feature type="transmembrane region" description="Helical" evidence="1">
    <location>
        <begin position="59"/>
        <end position="80"/>
    </location>
</feature>
<dbReference type="EMBL" id="JAPDFL010000001">
    <property type="protein sequence ID" value="MCW1933778.1"/>
    <property type="molecule type" value="Genomic_DNA"/>
</dbReference>
<evidence type="ECO:0008006" key="4">
    <source>
        <dbReference type="Google" id="ProtNLM"/>
    </source>
</evidence>
<feature type="transmembrane region" description="Helical" evidence="1">
    <location>
        <begin position="253"/>
        <end position="277"/>
    </location>
</feature>
<feature type="transmembrane region" description="Helical" evidence="1">
    <location>
        <begin position="383"/>
        <end position="400"/>
    </location>
</feature>
<feature type="transmembrane region" description="Helical" evidence="1">
    <location>
        <begin position="101"/>
        <end position="127"/>
    </location>
</feature>
<feature type="transmembrane region" description="Helical" evidence="1">
    <location>
        <begin position="360"/>
        <end position="377"/>
    </location>
</feature>
<feature type="transmembrane region" description="Helical" evidence="1">
    <location>
        <begin position="212"/>
        <end position="232"/>
    </location>
</feature>
<dbReference type="RefSeq" id="WP_264506654.1">
    <property type="nucleotide sequence ID" value="NZ_JAPDFL010000001.1"/>
</dbReference>
<evidence type="ECO:0000313" key="2">
    <source>
        <dbReference type="EMBL" id="MCW1933778.1"/>
    </source>
</evidence>
<comment type="caution">
    <text evidence="2">The sequence shown here is derived from an EMBL/GenBank/DDBJ whole genome shotgun (WGS) entry which is preliminary data.</text>
</comment>
<evidence type="ECO:0000256" key="1">
    <source>
        <dbReference type="SAM" id="Phobius"/>
    </source>
</evidence>
<reference evidence="2 3" key="1">
    <citation type="submission" date="2022-10" db="EMBL/GenBank/DDBJ databases">
        <title>Pararhodobacter sp. nov., isolated from marine algae.</title>
        <authorList>
            <person name="Choi B.J."/>
            <person name="Kim J.M."/>
            <person name="Lee J.K."/>
            <person name="Choi D.G."/>
            <person name="Jeon C.O."/>
        </authorList>
    </citation>
    <scope>NUCLEOTIDE SEQUENCE [LARGE SCALE GENOMIC DNA]</scope>
    <source>
        <strain evidence="2 3">ZQ420</strain>
    </source>
</reference>
<feature type="transmembrane region" description="Helical" evidence="1">
    <location>
        <begin position="21"/>
        <end position="39"/>
    </location>
</feature>
<keyword evidence="1" id="KW-0812">Transmembrane</keyword>
<name>A0ABT3H260_9RHOB</name>
<protein>
    <recommendedName>
        <fullName evidence="4">Oligosaccharide repeat unit polymerase</fullName>
    </recommendedName>
</protein>
<feature type="transmembrane region" description="Helical" evidence="1">
    <location>
        <begin position="147"/>
        <end position="165"/>
    </location>
</feature>
<keyword evidence="1" id="KW-1133">Transmembrane helix</keyword>
<gene>
    <name evidence="2" type="ORF">OKW52_16315</name>
</gene>
<dbReference type="Proteomes" id="UP001208938">
    <property type="component" value="Unassembled WGS sequence"/>
</dbReference>
<sequence>MEGLIISWILMLYGVLRRDQNALVLASLPVVMTTYFIVGTRVFQFATDMPFTFYDEAKAPVYDTVLLAMALHFLAIYLGIRTKHWLIRDRAVIERRLTLKVFGLSRFLNWPYAFVIAAPIFFILMAVDFSSLLARQGFVPDSLNGSWMRFADITFWLSAFALPFLRAATLRYIILFSVAFLFTLLGSRSGPIYILVYVMIERFIIGDRSATRHLVLTALPLYLLAIIIDLRATNDGGMAAIISKMLSIQFSDLLDALLYSINYILSFSVVSAAEVIYSVTAEARWFYYSILPLPSSLYDLSAEYDLNSRFRTNIPYSGFGYALQFLGLTLYSLLVGATAFCYELFRGIFATRRDMIEKSLFYASLLVPFLVMLQYNLRTSSRLIYVFIALYFLFAIGRRIRFHLPGTRRNLT</sequence>
<keyword evidence="1" id="KW-0472">Membrane</keyword>
<organism evidence="2 3">
    <name type="scientific">Pararhodobacter zhoushanensis</name>
    <dbReference type="NCBI Taxonomy" id="2479545"/>
    <lineage>
        <taxon>Bacteria</taxon>
        <taxon>Pseudomonadati</taxon>
        <taxon>Pseudomonadota</taxon>
        <taxon>Alphaproteobacteria</taxon>
        <taxon>Rhodobacterales</taxon>
        <taxon>Paracoccaceae</taxon>
        <taxon>Pararhodobacter</taxon>
    </lineage>
</organism>